<proteinExistence type="predicted"/>
<dbReference type="EMBL" id="CP119311">
    <property type="protein sequence ID" value="WEK35699.1"/>
    <property type="molecule type" value="Genomic_DNA"/>
</dbReference>
<sequence>MAFRYTARWWAPFLLLFLLACGEQPVELRFDPPAGKPMNYLFSFVIQQQYMGQAVNSTMQMGLSLQQTGEERGEKILTASYHRFSLRMESGGAMVLELDTDQPNPTKAAIRENTALLQGRILHALLGQAFTMRVNQLGEISAVSGLDSIADRIAQVVVTDLDLPVSQLELVRSTASGQFNEESVKKTLQLSMNIYPGKPVKTGDQWERTVEVNQGYPLTVQTVFTVTGISKQGIILEGRSTLTGKMGDTHLEGTQTSQLELDPVSGLVKKGEIRQEVKGLQNNAPITITNTGSIILQ</sequence>
<evidence type="ECO:0000313" key="2">
    <source>
        <dbReference type="Proteomes" id="UP001220610"/>
    </source>
</evidence>
<dbReference type="InterPro" id="IPR046230">
    <property type="entry name" value="DUF6263"/>
</dbReference>
<reference evidence="1" key="1">
    <citation type="submission" date="2023-03" db="EMBL/GenBank/DDBJ databases">
        <title>Andean soil-derived lignocellulolytic bacterial consortium as a source of novel taxa and putative plastic-active enzymes.</title>
        <authorList>
            <person name="Diaz-Garcia L."/>
            <person name="Chuvochina M."/>
            <person name="Feuerriegel G."/>
            <person name="Bunk B."/>
            <person name="Sproer C."/>
            <person name="Streit W.R."/>
            <person name="Rodriguez L.M."/>
            <person name="Overmann J."/>
            <person name="Jimenez D.J."/>
        </authorList>
    </citation>
    <scope>NUCLEOTIDE SEQUENCE</scope>
    <source>
        <strain evidence="1">MAG 7</strain>
    </source>
</reference>
<evidence type="ECO:0000313" key="1">
    <source>
        <dbReference type="EMBL" id="WEK35699.1"/>
    </source>
</evidence>
<gene>
    <name evidence="1" type="ORF">P0Y53_24700</name>
</gene>
<dbReference type="PROSITE" id="PS51257">
    <property type="entry name" value="PROKAR_LIPOPROTEIN"/>
    <property type="match status" value="1"/>
</dbReference>
<dbReference type="Pfam" id="PF19777">
    <property type="entry name" value="DUF6263"/>
    <property type="match status" value="1"/>
</dbReference>
<dbReference type="Proteomes" id="UP001220610">
    <property type="component" value="Chromosome"/>
</dbReference>
<protein>
    <submittedName>
        <fullName evidence="1">DUF6263 family protein</fullName>
    </submittedName>
</protein>
<accession>A0AAJ5WT66</accession>
<name>A0AAJ5WT66_9BACT</name>
<organism evidence="1 2">
    <name type="scientific">Candidatus Pseudobacter hemicellulosilyticus</name>
    <dbReference type="NCBI Taxonomy" id="3121375"/>
    <lineage>
        <taxon>Bacteria</taxon>
        <taxon>Pseudomonadati</taxon>
        <taxon>Bacteroidota</taxon>
        <taxon>Chitinophagia</taxon>
        <taxon>Chitinophagales</taxon>
        <taxon>Chitinophagaceae</taxon>
        <taxon>Pseudobacter</taxon>
    </lineage>
</organism>
<dbReference type="AlphaFoldDB" id="A0AAJ5WT66"/>